<dbReference type="Gene3D" id="3.30.70.100">
    <property type="match status" value="1"/>
</dbReference>
<dbReference type="SUPFAM" id="SSF54909">
    <property type="entry name" value="Dimeric alpha+beta barrel"/>
    <property type="match status" value="1"/>
</dbReference>
<dbReference type="PANTHER" id="PTHR40257">
    <property type="match status" value="1"/>
</dbReference>
<protein>
    <recommendedName>
        <fullName evidence="3">DUF1330 domain-containing protein</fullName>
    </recommendedName>
</protein>
<dbReference type="GeneID" id="54583103"/>
<accession>A0A6A6I248</accession>
<sequence length="138" mass="15647">MPCLPIDYDALAAVSSTHDPSKPIYMLNLWKYRPSAVYASEHAALAGQPCTGREAMDRYITALRPLLPQGVGRIFRSVPIASVIAPKGEEWDLVAINRYPTLEGFREMLESREYRERALPHREAGLEECRLVMLDKME</sequence>
<dbReference type="EMBL" id="ML987202">
    <property type="protein sequence ID" value="KAF2244545.1"/>
    <property type="molecule type" value="Genomic_DNA"/>
</dbReference>
<evidence type="ECO:0000313" key="2">
    <source>
        <dbReference type="Proteomes" id="UP000800094"/>
    </source>
</evidence>
<gene>
    <name evidence="1" type="ORF">BU26DRAFT_522369</name>
</gene>
<evidence type="ECO:0000313" key="1">
    <source>
        <dbReference type="EMBL" id="KAF2244545.1"/>
    </source>
</evidence>
<name>A0A6A6I248_9PLEO</name>
<organism evidence="1 2">
    <name type="scientific">Trematosphaeria pertusa</name>
    <dbReference type="NCBI Taxonomy" id="390896"/>
    <lineage>
        <taxon>Eukaryota</taxon>
        <taxon>Fungi</taxon>
        <taxon>Dikarya</taxon>
        <taxon>Ascomycota</taxon>
        <taxon>Pezizomycotina</taxon>
        <taxon>Dothideomycetes</taxon>
        <taxon>Pleosporomycetidae</taxon>
        <taxon>Pleosporales</taxon>
        <taxon>Massarineae</taxon>
        <taxon>Trematosphaeriaceae</taxon>
        <taxon>Trematosphaeria</taxon>
    </lineage>
</organism>
<dbReference type="RefSeq" id="XP_033679549.1">
    <property type="nucleotide sequence ID" value="XM_033829773.1"/>
</dbReference>
<dbReference type="InterPro" id="IPR011008">
    <property type="entry name" value="Dimeric_a/b-barrel"/>
</dbReference>
<evidence type="ECO:0008006" key="3">
    <source>
        <dbReference type="Google" id="ProtNLM"/>
    </source>
</evidence>
<keyword evidence="2" id="KW-1185">Reference proteome</keyword>
<dbReference type="OrthoDB" id="3500395at2759"/>
<reference evidence="1" key="1">
    <citation type="journal article" date="2020" name="Stud. Mycol.">
        <title>101 Dothideomycetes genomes: a test case for predicting lifestyles and emergence of pathogens.</title>
        <authorList>
            <person name="Haridas S."/>
            <person name="Albert R."/>
            <person name="Binder M."/>
            <person name="Bloem J."/>
            <person name="Labutti K."/>
            <person name="Salamov A."/>
            <person name="Andreopoulos B."/>
            <person name="Baker S."/>
            <person name="Barry K."/>
            <person name="Bills G."/>
            <person name="Bluhm B."/>
            <person name="Cannon C."/>
            <person name="Castanera R."/>
            <person name="Culley D."/>
            <person name="Daum C."/>
            <person name="Ezra D."/>
            <person name="Gonzalez J."/>
            <person name="Henrissat B."/>
            <person name="Kuo A."/>
            <person name="Liang C."/>
            <person name="Lipzen A."/>
            <person name="Lutzoni F."/>
            <person name="Magnuson J."/>
            <person name="Mondo S."/>
            <person name="Nolan M."/>
            <person name="Ohm R."/>
            <person name="Pangilinan J."/>
            <person name="Park H.-J."/>
            <person name="Ramirez L."/>
            <person name="Alfaro M."/>
            <person name="Sun H."/>
            <person name="Tritt A."/>
            <person name="Yoshinaga Y."/>
            <person name="Zwiers L.-H."/>
            <person name="Turgeon B."/>
            <person name="Goodwin S."/>
            <person name="Spatafora J."/>
            <person name="Crous P."/>
            <person name="Grigoriev I."/>
        </authorList>
    </citation>
    <scope>NUCLEOTIDE SEQUENCE</scope>
    <source>
        <strain evidence="1">CBS 122368</strain>
    </source>
</reference>
<dbReference type="AlphaFoldDB" id="A0A6A6I248"/>
<proteinExistence type="predicted"/>
<dbReference type="PANTHER" id="PTHR40257:SF1">
    <property type="entry name" value="DUF1330 DOMAIN-CONTAINING PROTEIN"/>
    <property type="match status" value="1"/>
</dbReference>
<dbReference type="Proteomes" id="UP000800094">
    <property type="component" value="Unassembled WGS sequence"/>
</dbReference>